<proteinExistence type="predicted"/>
<accession>A0AAD5DVV0</accession>
<gene>
    <name evidence="2" type="ORF">COHA_002949</name>
</gene>
<keyword evidence="1" id="KW-1133">Transmembrane helix</keyword>
<keyword evidence="1" id="KW-0812">Transmembrane</keyword>
<organism evidence="2 3">
    <name type="scientific">Chlorella ohadii</name>
    <dbReference type="NCBI Taxonomy" id="2649997"/>
    <lineage>
        <taxon>Eukaryota</taxon>
        <taxon>Viridiplantae</taxon>
        <taxon>Chlorophyta</taxon>
        <taxon>core chlorophytes</taxon>
        <taxon>Trebouxiophyceae</taxon>
        <taxon>Chlorellales</taxon>
        <taxon>Chlorellaceae</taxon>
        <taxon>Chlorella clade</taxon>
        <taxon>Chlorella</taxon>
    </lineage>
</organism>
<dbReference type="EMBL" id="JADXDR010000038">
    <property type="protein sequence ID" value="KAI7843473.1"/>
    <property type="molecule type" value="Genomic_DNA"/>
</dbReference>
<evidence type="ECO:0000313" key="3">
    <source>
        <dbReference type="Proteomes" id="UP001205105"/>
    </source>
</evidence>
<reference evidence="2" key="1">
    <citation type="submission" date="2020-11" db="EMBL/GenBank/DDBJ databases">
        <title>Chlorella ohadii genome sequencing and assembly.</title>
        <authorList>
            <person name="Murik O."/>
            <person name="Treves H."/>
            <person name="Kedem I."/>
            <person name="Shotland Y."/>
            <person name="Kaplan A."/>
        </authorList>
    </citation>
    <scope>NUCLEOTIDE SEQUENCE</scope>
    <source>
        <strain evidence="2">1</strain>
    </source>
</reference>
<comment type="caution">
    <text evidence="2">The sequence shown here is derived from an EMBL/GenBank/DDBJ whole genome shotgun (WGS) entry which is preliminary data.</text>
</comment>
<dbReference type="Proteomes" id="UP001205105">
    <property type="component" value="Unassembled WGS sequence"/>
</dbReference>
<protein>
    <submittedName>
        <fullName evidence="2">Uncharacterized protein</fullName>
    </submittedName>
</protein>
<evidence type="ECO:0000256" key="1">
    <source>
        <dbReference type="SAM" id="Phobius"/>
    </source>
</evidence>
<evidence type="ECO:0000313" key="2">
    <source>
        <dbReference type="EMBL" id="KAI7843473.1"/>
    </source>
</evidence>
<keyword evidence="1" id="KW-0472">Membrane</keyword>
<feature type="transmembrane region" description="Helical" evidence="1">
    <location>
        <begin position="68"/>
        <end position="89"/>
    </location>
</feature>
<name>A0AAD5DVV0_9CHLO</name>
<dbReference type="AlphaFoldDB" id="A0AAD5DVV0"/>
<keyword evidence="3" id="KW-1185">Reference proteome</keyword>
<sequence>MWELVATAVAGLNAGAGLQAALAGAPSGASDSLAFTKFASRSRMLGLFLSTVSTSACVMAYTGESRGALWLAAAAGVGIGIPFNLLLMAPPTAVVGGGSMRLEPYGPPSPRVRFAGDEPSSAAASDAALADQAATAAAAGRDGGSAFEAAAAVPPAPERGILSSASADVQRRRRLMYSKSGVLVSPTDFAASWSKK</sequence>
<feature type="transmembrane region" description="Helical" evidence="1">
    <location>
        <begin position="44"/>
        <end position="61"/>
    </location>
</feature>